<feature type="compositionally biased region" description="Low complexity" evidence="2">
    <location>
        <begin position="233"/>
        <end position="266"/>
    </location>
</feature>
<evidence type="ECO:0000256" key="1">
    <source>
        <dbReference type="ARBA" id="ARBA00022801"/>
    </source>
</evidence>
<proteinExistence type="predicted"/>
<dbReference type="CDD" id="cd02696">
    <property type="entry name" value="MurNAc-LAA"/>
    <property type="match status" value="1"/>
</dbReference>
<feature type="non-terminal residue" evidence="4">
    <location>
        <position position="297"/>
    </location>
</feature>
<keyword evidence="1" id="KW-0378">Hydrolase</keyword>
<dbReference type="GO" id="GO:0009253">
    <property type="term" value="P:peptidoglycan catabolic process"/>
    <property type="evidence" value="ECO:0007669"/>
    <property type="project" value="InterPro"/>
</dbReference>
<dbReference type="InterPro" id="IPR050695">
    <property type="entry name" value="N-acetylmuramoyl_amidase_3"/>
</dbReference>
<dbReference type="InterPro" id="IPR002508">
    <property type="entry name" value="MurNAc-LAA_cat"/>
</dbReference>
<feature type="non-terminal residue" evidence="4">
    <location>
        <position position="1"/>
    </location>
</feature>
<protein>
    <recommendedName>
        <fullName evidence="3">MurNAc-LAA domain-containing protein</fullName>
    </recommendedName>
</protein>
<feature type="domain" description="MurNAc-LAA" evidence="3">
    <location>
        <begin position="1"/>
        <end position="88"/>
    </location>
</feature>
<reference evidence="4" key="1">
    <citation type="journal article" date="2014" name="Front. Microbiol.">
        <title>High frequency of phylogenetically diverse reductive dehalogenase-homologous genes in deep subseafloor sedimentary metagenomes.</title>
        <authorList>
            <person name="Kawai M."/>
            <person name="Futagami T."/>
            <person name="Toyoda A."/>
            <person name="Takaki Y."/>
            <person name="Nishi S."/>
            <person name="Hori S."/>
            <person name="Arai W."/>
            <person name="Tsubouchi T."/>
            <person name="Morono Y."/>
            <person name="Uchiyama I."/>
            <person name="Ito T."/>
            <person name="Fujiyama A."/>
            <person name="Inagaki F."/>
            <person name="Takami H."/>
        </authorList>
    </citation>
    <scope>NUCLEOTIDE SEQUENCE</scope>
    <source>
        <strain evidence="4">Expedition CK06-06</strain>
    </source>
</reference>
<evidence type="ECO:0000313" key="4">
    <source>
        <dbReference type="EMBL" id="GAG87934.1"/>
    </source>
</evidence>
<gene>
    <name evidence="4" type="ORF">S01H4_34509</name>
</gene>
<evidence type="ECO:0000256" key="2">
    <source>
        <dbReference type="SAM" id="MobiDB-lite"/>
    </source>
</evidence>
<dbReference type="Gene3D" id="3.40.630.40">
    <property type="entry name" value="Zn-dependent exopeptidases"/>
    <property type="match status" value="1"/>
</dbReference>
<dbReference type="EMBL" id="BART01018265">
    <property type="protein sequence ID" value="GAG87934.1"/>
    <property type="molecule type" value="Genomic_DNA"/>
</dbReference>
<feature type="region of interest" description="Disordered" evidence="2">
    <location>
        <begin position="233"/>
        <end position="267"/>
    </location>
</feature>
<dbReference type="GO" id="GO:0008745">
    <property type="term" value="F:N-acetylmuramoyl-L-alanine amidase activity"/>
    <property type="evidence" value="ECO:0007669"/>
    <property type="project" value="InterPro"/>
</dbReference>
<sequence>SLGTETYWSANGVSGSSQFAASIQSSLVSEIGRPNRGVKTADFRVIKNTRITAALVECVFVSNPDEANLLKDDGFLNKIANGLFNGISNYARNITPTPGNSIANGNYKATKVLVNIDEPTNSQTIGGNFELKGWAVEQSGINSPEITAVHVYDGPAAGAGNLIGIATYGIARPDVASSFGKSNFTNCGFQLLINCNALSKGTHVIHVYAHNEQLGWDYSTVKVNVVNDGSGTQVTQQTVDTPTQGSTNPVVTNNVSTSEESSTNTNYATSGTKKVLISVDNPKNGQNVSGTFELTGW</sequence>
<evidence type="ECO:0000259" key="3">
    <source>
        <dbReference type="SMART" id="SM00646"/>
    </source>
</evidence>
<organism evidence="4">
    <name type="scientific">marine sediment metagenome</name>
    <dbReference type="NCBI Taxonomy" id="412755"/>
    <lineage>
        <taxon>unclassified sequences</taxon>
        <taxon>metagenomes</taxon>
        <taxon>ecological metagenomes</taxon>
    </lineage>
</organism>
<dbReference type="Pfam" id="PF01520">
    <property type="entry name" value="Amidase_3"/>
    <property type="match status" value="1"/>
</dbReference>
<comment type="caution">
    <text evidence="4">The sequence shown here is derived from an EMBL/GenBank/DDBJ whole genome shotgun (WGS) entry which is preliminary data.</text>
</comment>
<dbReference type="SMART" id="SM00646">
    <property type="entry name" value="Ami_3"/>
    <property type="match status" value="1"/>
</dbReference>
<dbReference type="GO" id="GO:0030288">
    <property type="term" value="C:outer membrane-bounded periplasmic space"/>
    <property type="evidence" value="ECO:0007669"/>
    <property type="project" value="TreeGrafter"/>
</dbReference>
<dbReference type="AlphaFoldDB" id="X1AXM2"/>
<name>X1AXM2_9ZZZZ</name>
<dbReference type="PANTHER" id="PTHR30404">
    <property type="entry name" value="N-ACETYLMURAMOYL-L-ALANINE AMIDASE"/>
    <property type="match status" value="1"/>
</dbReference>
<accession>X1AXM2</accession>
<dbReference type="PANTHER" id="PTHR30404:SF0">
    <property type="entry name" value="N-ACETYLMURAMOYL-L-ALANINE AMIDASE AMIC"/>
    <property type="match status" value="1"/>
</dbReference>
<dbReference type="SUPFAM" id="SSF53187">
    <property type="entry name" value="Zn-dependent exopeptidases"/>
    <property type="match status" value="1"/>
</dbReference>